<feature type="compositionally biased region" description="Low complexity" evidence="12">
    <location>
        <begin position="968"/>
        <end position="992"/>
    </location>
</feature>
<dbReference type="InterPro" id="IPR036365">
    <property type="entry name" value="PGBD-like_sf"/>
</dbReference>
<dbReference type="CDD" id="cd04278">
    <property type="entry name" value="ZnMc_MMP"/>
    <property type="match status" value="2"/>
</dbReference>
<keyword evidence="6" id="KW-0677">Repeat</keyword>
<dbReference type="PANTHER" id="PTHR10201:SF291">
    <property type="entry name" value="MATRIX METALLOPROTEINASE 1, ISOFORM C-RELATED"/>
    <property type="match status" value="1"/>
</dbReference>
<keyword evidence="10" id="KW-0865">Zymogen</keyword>
<evidence type="ECO:0000256" key="4">
    <source>
        <dbReference type="ARBA" id="ARBA00022723"/>
    </source>
</evidence>
<dbReference type="SMART" id="SM00235">
    <property type="entry name" value="ZnMc"/>
    <property type="match status" value="2"/>
</dbReference>
<keyword evidence="3" id="KW-0645">Protease</keyword>
<keyword evidence="7" id="KW-0378">Hydrolase</keyword>
<evidence type="ECO:0000259" key="13">
    <source>
        <dbReference type="SMART" id="SM00235"/>
    </source>
</evidence>
<keyword evidence="4" id="KW-0479">Metal-binding</keyword>
<reference evidence="14 15" key="1">
    <citation type="submission" date="2022-05" db="EMBL/GenBank/DDBJ databases">
        <authorList>
            <consortium name="Genoscope - CEA"/>
            <person name="William W."/>
        </authorList>
    </citation>
    <scope>NUCLEOTIDE SEQUENCE [LARGE SCALE GENOMIC DNA]</scope>
</reference>
<dbReference type="CDD" id="cd00094">
    <property type="entry name" value="HX"/>
    <property type="match status" value="1"/>
</dbReference>
<dbReference type="SMART" id="SM00120">
    <property type="entry name" value="HX"/>
    <property type="match status" value="4"/>
</dbReference>
<dbReference type="PANTHER" id="PTHR10201">
    <property type="entry name" value="MATRIX METALLOPROTEINASE"/>
    <property type="match status" value="1"/>
</dbReference>
<dbReference type="InterPro" id="IPR036375">
    <property type="entry name" value="Hemopexin-like_dom_sf"/>
</dbReference>
<keyword evidence="8" id="KW-0862">Zinc</keyword>
<evidence type="ECO:0000256" key="3">
    <source>
        <dbReference type="ARBA" id="ARBA00022670"/>
    </source>
</evidence>
<dbReference type="InterPro" id="IPR021190">
    <property type="entry name" value="Pept_M10A"/>
</dbReference>
<evidence type="ECO:0000256" key="6">
    <source>
        <dbReference type="ARBA" id="ARBA00022737"/>
    </source>
</evidence>
<dbReference type="Gene3D" id="2.110.10.10">
    <property type="entry name" value="Hemopexin-like domain"/>
    <property type="match status" value="1"/>
</dbReference>
<protein>
    <recommendedName>
        <fullName evidence="13">Peptidase metallopeptidase domain-containing protein</fullName>
    </recommendedName>
</protein>
<dbReference type="InterPro" id="IPR000585">
    <property type="entry name" value="Hemopexin-like_dom"/>
</dbReference>
<evidence type="ECO:0000256" key="7">
    <source>
        <dbReference type="ARBA" id="ARBA00022801"/>
    </source>
</evidence>
<name>A0ABN8R1C9_9CNID</name>
<proteinExistence type="inferred from homology"/>
<gene>
    <name evidence="14" type="ORF">PEVE_00008073</name>
</gene>
<keyword evidence="15" id="KW-1185">Reference proteome</keyword>
<evidence type="ECO:0000256" key="2">
    <source>
        <dbReference type="ARBA" id="ARBA00010370"/>
    </source>
</evidence>
<evidence type="ECO:0000256" key="10">
    <source>
        <dbReference type="ARBA" id="ARBA00023145"/>
    </source>
</evidence>
<evidence type="ECO:0000256" key="11">
    <source>
        <dbReference type="PROSITE-ProRule" id="PRU01011"/>
    </source>
</evidence>
<feature type="region of interest" description="Disordered" evidence="12">
    <location>
        <begin position="243"/>
        <end position="416"/>
    </location>
</feature>
<dbReference type="Gene3D" id="3.40.390.10">
    <property type="entry name" value="Collagenase (Catalytic Domain)"/>
    <property type="match status" value="2"/>
</dbReference>
<evidence type="ECO:0000256" key="9">
    <source>
        <dbReference type="ARBA" id="ARBA00023049"/>
    </source>
</evidence>
<dbReference type="Proteomes" id="UP001159427">
    <property type="component" value="Unassembled WGS sequence"/>
</dbReference>
<dbReference type="PROSITE" id="PS51642">
    <property type="entry name" value="HEMOPEXIN_2"/>
    <property type="match status" value="2"/>
</dbReference>
<evidence type="ECO:0000256" key="1">
    <source>
        <dbReference type="ARBA" id="ARBA00001947"/>
    </source>
</evidence>
<dbReference type="Pfam" id="PF00045">
    <property type="entry name" value="Hemopexin"/>
    <property type="match status" value="3"/>
</dbReference>
<dbReference type="PRINTS" id="PR00138">
    <property type="entry name" value="MATRIXIN"/>
</dbReference>
<comment type="cofactor">
    <cofactor evidence="1">
        <name>Zn(2+)</name>
        <dbReference type="ChEBI" id="CHEBI:29105"/>
    </cofactor>
</comment>
<comment type="similarity">
    <text evidence="2">Belongs to the peptidase M10A family.</text>
</comment>
<keyword evidence="9" id="KW-0482">Metalloprotease</keyword>
<dbReference type="InterPro" id="IPR006026">
    <property type="entry name" value="Peptidase_Metallo"/>
</dbReference>
<accession>A0ABN8R1C9</accession>
<dbReference type="InterPro" id="IPR024079">
    <property type="entry name" value="MetalloPept_cat_dom_sf"/>
</dbReference>
<keyword evidence="5" id="KW-0732">Signal</keyword>
<dbReference type="SUPFAM" id="SSF50923">
    <property type="entry name" value="Hemopexin-like domain"/>
    <property type="match status" value="1"/>
</dbReference>
<dbReference type="Pfam" id="PF00413">
    <property type="entry name" value="Peptidase_M10"/>
    <property type="match status" value="2"/>
</dbReference>
<feature type="domain" description="Peptidase metallopeptidase" evidence="13">
    <location>
        <begin position="76"/>
        <end position="241"/>
    </location>
</feature>
<dbReference type="InterPro" id="IPR018487">
    <property type="entry name" value="Hemopexin-like_repeat"/>
</dbReference>
<dbReference type="InterPro" id="IPR001818">
    <property type="entry name" value="Pept_M10_metallopeptidase"/>
</dbReference>
<evidence type="ECO:0000256" key="5">
    <source>
        <dbReference type="ARBA" id="ARBA00022729"/>
    </source>
</evidence>
<sequence>MIKYGMALVGQSVTTNEISKLQRRAGINVTGVLDTETKKLLVIPRCGVTEDDYKGQEYDKGKGITERRRRKRFTLQGSTWKKNDLTYRFLSSTADLPVDIQQNILRKMINKWAEVSTLTVREADSSASDNDVDILISFVRGFHNDPYPFDGQGGTLAHAYYPHNNLGLSGDAHFDDDERFTTGTSDGINLDWVAVHEFGHSMGLEHSNVRESIMYPWYKGYFPNIELTEDDILGIQALYGKPTPATTTETPTTQPETTTKATTTETPTTQPETTTKATTTETPTTQPETTTKATTTETPTTQPETTTKATTTETPTTQPETTTKATTTETPTTQPETTTKATTTETPTTQPETTTKATTTETPTTQPETTTKATTTGTPTTQPETTTKATTTETPSTQPETTTKATTTETPTTPTTSELEICKVKKFDSFVMGYDGKTYVFSGDFFWVLSERLKVESGPTKITSKWKEVRTPINSAYINWHGRTVFFTGSEYWMYFDYRLEEGPLYLTQYGGHDGLPSALENMDAAFIWEKNYKAYFFKGWEYWRYDEISKTVDPGYPRNISIWGLPHPMDSVMSWSGNKRTYFFKDENYWRLDDRLLNWMQQVVIFSFIFRWCGDRSFALPIRGGMSVEPSEEQVDRVTLEDARHWMIKYGMALKGQSVTTNEISKLQRRAGINVTGVLDTETKKLLLIPRCGVTEDDFKDQEYGTKRRKRFTLQGSKWNKRDLAYRFLSSTADLPVDIQQNILRKMINKWAEVSTLTVREADSSASDNDVDILISFVRGYHNDPYPFDGQGGTLAHAYYPHNNLGLSGDTHFDDDEQFTTGTSEGINLDWVAVHEFGHSLGLEHSNVRESIMYPWYKGYFPNIALTEDDILGIQALHGKQRENDSQGKANAHFQKVIGGNYQVQTVASLIKRQSCQLVFDCLQDNVCTPFKGYFAKIEHNINTRNNGCSLKLPKAKLESGRRSKPTRTSTPSPTGTQPDMTTGTATTGGSTSAKAIPLPVLDICKVLKFDSFLMGFDGKTYVFSGDYFWVLGEKT</sequence>
<comment type="caution">
    <text evidence="14">The sequence shown here is derived from an EMBL/GenBank/DDBJ whole genome shotgun (WGS) entry which is preliminary data.</text>
</comment>
<evidence type="ECO:0000256" key="8">
    <source>
        <dbReference type="ARBA" id="ARBA00022833"/>
    </source>
</evidence>
<dbReference type="EMBL" id="CALNXI010001548">
    <property type="protein sequence ID" value="CAH3171855.1"/>
    <property type="molecule type" value="Genomic_DNA"/>
</dbReference>
<dbReference type="InterPro" id="IPR033739">
    <property type="entry name" value="M10A_MMP"/>
</dbReference>
<dbReference type="SUPFAM" id="SSF55486">
    <property type="entry name" value="Metalloproteases ('zincins'), catalytic domain"/>
    <property type="match status" value="2"/>
</dbReference>
<feature type="domain" description="Peptidase metallopeptidase" evidence="13">
    <location>
        <begin position="716"/>
        <end position="881"/>
    </location>
</feature>
<evidence type="ECO:0000256" key="12">
    <source>
        <dbReference type="SAM" id="MobiDB-lite"/>
    </source>
</evidence>
<feature type="repeat" description="Hemopexin" evidence="11">
    <location>
        <begin position="520"/>
        <end position="568"/>
    </location>
</feature>
<dbReference type="SUPFAM" id="SSF47090">
    <property type="entry name" value="PGBD-like"/>
    <property type="match status" value="2"/>
</dbReference>
<feature type="repeat" description="Hemopexin" evidence="11">
    <location>
        <begin position="424"/>
        <end position="469"/>
    </location>
</feature>
<organism evidence="14 15">
    <name type="scientific">Porites evermanni</name>
    <dbReference type="NCBI Taxonomy" id="104178"/>
    <lineage>
        <taxon>Eukaryota</taxon>
        <taxon>Metazoa</taxon>
        <taxon>Cnidaria</taxon>
        <taxon>Anthozoa</taxon>
        <taxon>Hexacorallia</taxon>
        <taxon>Scleractinia</taxon>
        <taxon>Fungiina</taxon>
        <taxon>Poritidae</taxon>
        <taxon>Porites</taxon>
    </lineage>
</organism>
<evidence type="ECO:0000313" key="14">
    <source>
        <dbReference type="EMBL" id="CAH3171855.1"/>
    </source>
</evidence>
<evidence type="ECO:0000313" key="15">
    <source>
        <dbReference type="Proteomes" id="UP001159427"/>
    </source>
</evidence>
<feature type="region of interest" description="Disordered" evidence="12">
    <location>
        <begin position="956"/>
        <end position="992"/>
    </location>
</feature>